<sequence>MKKFLKVTGIIIGLGLLLLILFGWIKSESLPEGSKSQEADLLANKMLTALNIEAYKNTRFLEWTFRNGANQFVWDKELGICVVKWDTYEVRLNLNNTSQSKVIKNGEAINTNDKQKLIKKALNYFNNDSFWLVAPYKIFDKGTERSIVDLEDGSKGLLITYTTGGDTPGDSYLWLLNENGFPNSYKMWVSVIPIGGLKASWDDWIITESGAFLPKTHEFGPLTMDMGSVKGYNE</sequence>
<gene>
    <name evidence="1" type="ORF">RM520_08345</name>
</gene>
<protein>
    <recommendedName>
        <fullName evidence="3">Lipoprotein</fullName>
    </recommendedName>
</protein>
<keyword evidence="2" id="KW-1185">Reference proteome</keyword>
<evidence type="ECO:0000313" key="1">
    <source>
        <dbReference type="EMBL" id="MDT0621633.1"/>
    </source>
</evidence>
<proteinExistence type="predicted"/>
<dbReference type="RefSeq" id="WP_311387681.1">
    <property type="nucleotide sequence ID" value="NZ_JAVRHU010000002.1"/>
</dbReference>
<dbReference type="EMBL" id="JAVRHU010000002">
    <property type="protein sequence ID" value="MDT0621633.1"/>
    <property type="molecule type" value="Genomic_DNA"/>
</dbReference>
<reference evidence="1 2" key="1">
    <citation type="submission" date="2023-09" db="EMBL/GenBank/DDBJ databases">
        <authorList>
            <person name="Rey-Velasco X."/>
        </authorList>
    </citation>
    <scope>NUCLEOTIDE SEQUENCE [LARGE SCALE GENOMIC DNA]</scope>
    <source>
        <strain evidence="1 2">P007</strain>
    </source>
</reference>
<evidence type="ECO:0000313" key="2">
    <source>
        <dbReference type="Proteomes" id="UP001250662"/>
    </source>
</evidence>
<dbReference type="Proteomes" id="UP001250662">
    <property type="component" value="Unassembled WGS sequence"/>
</dbReference>
<organism evidence="1 2">
    <name type="scientific">Croceitalea vernalis</name>
    <dbReference type="NCBI Taxonomy" id="3075599"/>
    <lineage>
        <taxon>Bacteria</taxon>
        <taxon>Pseudomonadati</taxon>
        <taxon>Bacteroidota</taxon>
        <taxon>Flavobacteriia</taxon>
        <taxon>Flavobacteriales</taxon>
        <taxon>Flavobacteriaceae</taxon>
        <taxon>Croceitalea</taxon>
    </lineage>
</organism>
<evidence type="ECO:0008006" key="3">
    <source>
        <dbReference type="Google" id="ProtNLM"/>
    </source>
</evidence>
<comment type="caution">
    <text evidence="1">The sequence shown here is derived from an EMBL/GenBank/DDBJ whole genome shotgun (WGS) entry which is preliminary data.</text>
</comment>
<name>A0ABU3BHM2_9FLAO</name>
<accession>A0ABU3BHM2</accession>